<accession>A0A1D3CU94</accession>
<gene>
    <name evidence="1" type="ORF">cyc_05294</name>
</gene>
<keyword evidence="2" id="KW-1185">Reference proteome</keyword>
<dbReference type="EMBL" id="JROU02001937">
    <property type="protein sequence ID" value="OEH74774.1"/>
    <property type="molecule type" value="Genomic_DNA"/>
</dbReference>
<dbReference type="Proteomes" id="UP000095192">
    <property type="component" value="Unassembled WGS sequence"/>
</dbReference>
<proteinExistence type="predicted"/>
<sequence length="393" mass="42088">MSAAVSRLLAAKASLPPSSGVPLGLLLGSYYPEAAASEAGGASKGSVHALQWSPLASLSSDPDFQEGADARLASAVADGTLEGLNAADEAATAAVLHLYEEGGCSTKGLPKQPFVLVLLQQHNLQDSVAHFSWMSGNSSWSSLSSATLFPSSSLLRQQQQQMLQLCCSPLSLNLTLLLHPSLMRQHSAATILGTGQLRRALRRALRVFAGLEEAPMGYSRESFPFYCCLHWVRGAVGSLNGSLEEAWGEREGPPSALHVSLHQRRYLTTQHAPLLEQQLKAHGAPAVLAELAPAAEGEEGSERVRVEFLFGGEWRWGVIAALRLFSFADISIENPKGSDAHKDLQNTGALQAEHDRYWKALINCPASLAAQVQTTVESQLAMSFRVESGNGRE</sequence>
<organism evidence="1 2">
    <name type="scientific">Cyclospora cayetanensis</name>
    <dbReference type="NCBI Taxonomy" id="88456"/>
    <lineage>
        <taxon>Eukaryota</taxon>
        <taxon>Sar</taxon>
        <taxon>Alveolata</taxon>
        <taxon>Apicomplexa</taxon>
        <taxon>Conoidasida</taxon>
        <taxon>Coccidia</taxon>
        <taxon>Eucoccidiorida</taxon>
        <taxon>Eimeriorina</taxon>
        <taxon>Eimeriidae</taxon>
        <taxon>Cyclospora</taxon>
    </lineage>
</organism>
<name>A0A1D3CU94_9EIME</name>
<dbReference type="VEuPathDB" id="ToxoDB:LOC34621672"/>
<comment type="caution">
    <text evidence="1">The sequence shown here is derived from an EMBL/GenBank/DDBJ whole genome shotgun (WGS) entry which is preliminary data.</text>
</comment>
<evidence type="ECO:0000313" key="1">
    <source>
        <dbReference type="EMBL" id="OEH74774.1"/>
    </source>
</evidence>
<dbReference type="AlphaFoldDB" id="A0A1D3CU94"/>
<protein>
    <submittedName>
        <fullName evidence="1">Uncharacterized protein</fullName>
    </submittedName>
</protein>
<dbReference type="VEuPathDB" id="ToxoDB:cyc_05294"/>
<dbReference type="InParanoid" id="A0A1D3CU94"/>
<reference evidence="1 2" key="1">
    <citation type="journal article" date="2016" name="BMC Genomics">
        <title>Comparative genomics reveals Cyclospora cayetanensis possesses coccidia-like metabolism and invasion components but unique surface antigens.</title>
        <authorList>
            <person name="Liu S."/>
            <person name="Wang L."/>
            <person name="Zheng H."/>
            <person name="Xu Z."/>
            <person name="Roellig D.M."/>
            <person name="Li N."/>
            <person name="Frace M.A."/>
            <person name="Tang K."/>
            <person name="Arrowood M.J."/>
            <person name="Moss D.M."/>
            <person name="Zhang L."/>
            <person name="Feng Y."/>
            <person name="Xiao L."/>
        </authorList>
    </citation>
    <scope>NUCLEOTIDE SEQUENCE [LARGE SCALE GENOMIC DNA]</scope>
    <source>
        <strain evidence="1 2">CHN_HEN01</strain>
    </source>
</reference>
<evidence type="ECO:0000313" key="2">
    <source>
        <dbReference type="Proteomes" id="UP000095192"/>
    </source>
</evidence>